<evidence type="ECO:0000259" key="1">
    <source>
        <dbReference type="Pfam" id="PF13791"/>
    </source>
</evidence>
<sequence>MNMKTFEIATKKSKKKHLWKTVGLSILGLLLITGATLKTLQILTANNGEKIYQEHELLSQVAYPNIEYSTYYYKATSLFAGAVHADRHKDLAGVPVAFGDYEYHYDWLGTYLNFSQDGPSYKGEIAYDRQTWSKLPLFYNTEKVDTDDFARVPSQELSLVKDMPNQLVEVAITFDKKYSFGDLQTMLPQNLKKNWYWIGTASKENTADFRIDQLFGFQGEAIKVYEPDAELPTEVAAWNPLTPMKKMAEQYNHYLGEYALVTDVKTFLDKFGKTDFSKQEEIDKLEFAGIILTGKAEDFAQLEGKDWIYASSIGASTPNQPYYRLDFE</sequence>
<dbReference type="AlphaFoldDB" id="A0AA96VJJ5"/>
<gene>
    <name evidence="3" type="ORF">PW252_08530</name>
</gene>
<dbReference type="InterPro" id="IPR025672">
    <property type="entry name" value="Sigma_reg_C_dom"/>
</dbReference>
<dbReference type="Pfam" id="PF13791">
    <property type="entry name" value="Sigma_reg_C"/>
    <property type="match status" value="1"/>
</dbReference>
<evidence type="ECO:0000259" key="2">
    <source>
        <dbReference type="Pfam" id="PF13800"/>
    </source>
</evidence>
<evidence type="ECO:0000313" key="3">
    <source>
        <dbReference type="EMBL" id="WNY50606.1"/>
    </source>
</evidence>
<dbReference type="EMBL" id="CP118735">
    <property type="protein sequence ID" value="WNY50606.1"/>
    <property type="molecule type" value="Genomic_DNA"/>
</dbReference>
<dbReference type="InterPro" id="IPR029101">
    <property type="entry name" value="Sigma_reg_N"/>
</dbReference>
<dbReference type="KEGG" id="sins:PW252_08530"/>
<organism evidence="3">
    <name type="scientific">Streptococcus iners</name>
    <dbReference type="NCBI Taxonomy" id="3028084"/>
    <lineage>
        <taxon>Bacteria</taxon>
        <taxon>Bacillati</taxon>
        <taxon>Bacillota</taxon>
        <taxon>Bacilli</taxon>
        <taxon>Lactobacillales</taxon>
        <taxon>Streptococcaceae</taxon>
        <taxon>Streptococcus</taxon>
    </lineage>
</organism>
<reference evidence="3" key="1">
    <citation type="submission" date="2023-02" db="EMBL/GenBank/DDBJ databases">
        <title>Streptococcus sp. Genome Sequencing and Assembly.</title>
        <authorList>
            <person name="Shore S.M."/>
            <person name="Nicholson T.L."/>
        </authorList>
    </citation>
    <scope>NUCLEOTIDE SEQUENCE</scope>
    <source>
        <strain evidence="3">29887</strain>
    </source>
</reference>
<proteinExistence type="predicted"/>
<feature type="domain" description="Sigma factor regulator C-terminal" evidence="1">
    <location>
        <begin position="164"/>
        <end position="314"/>
    </location>
</feature>
<name>A0AA96VJJ5_9STRE</name>
<accession>A0AA96VJJ5</accession>
<protein>
    <submittedName>
        <fullName evidence="3">Anti sigma factor C-terminal domain-containing protein</fullName>
    </submittedName>
</protein>
<dbReference type="Pfam" id="PF13800">
    <property type="entry name" value="Sigma_reg_N"/>
    <property type="match status" value="1"/>
</dbReference>
<feature type="domain" description="Sigma factor regulator N-terminal" evidence="2">
    <location>
        <begin position="10"/>
        <end position="93"/>
    </location>
</feature>
<dbReference type="RefSeq" id="WP_248051075.1">
    <property type="nucleotide sequence ID" value="NZ_CP118735.1"/>
</dbReference>